<comment type="caution">
    <text evidence="2">The sequence shown here is derived from an EMBL/GenBank/DDBJ whole genome shotgun (WGS) entry which is preliminary data.</text>
</comment>
<accession>A0AAV6SNQ6</accession>
<reference evidence="2 3" key="1">
    <citation type="journal article" date="2021" name="Sci. Rep.">
        <title>Chromosome anchoring in Senegalese sole (Solea senegalensis) reveals sex-associated markers and genome rearrangements in flatfish.</title>
        <authorList>
            <person name="Guerrero-Cozar I."/>
            <person name="Gomez-Garrido J."/>
            <person name="Berbel C."/>
            <person name="Martinez-Blanch J.F."/>
            <person name="Alioto T."/>
            <person name="Claros M.G."/>
            <person name="Gagnaire P.A."/>
            <person name="Manchado M."/>
        </authorList>
    </citation>
    <scope>NUCLEOTIDE SEQUENCE [LARGE SCALE GENOMIC DNA]</scope>
    <source>
        <strain evidence="2">Sse05_10M</strain>
    </source>
</reference>
<name>A0AAV6SNQ6_SOLSE</name>
<protein>
    <submittedName>
        <fullName evidence="2">Uncharacterized protein</fullName>
    </submittedName>
</protein>
<organism evidence="2 3">
    <name type="scientific">Solea senegalensis</name>
    <name type="common">Senegalese sole</name>
    <dbReference type="NCBI Taxonomy" id="28829"/>
    <lineage>
        <taxon>Eukaryota</taxon>
        <taxon>Metazoa</taxon>
        <taxon>Chordata</taxon>
        <taxon>Craniata</taxon>
        <taxon>Vertebrata</taxon>
        <taxon>Euteleostomi</taxon>
        <taxon>Actinopterygii</taxon>
        <taxon>Neopterygii</taxon>
        <taxon>Teleostei</taxon>
        <taxon>Neoteleostei</taxon>
        <taxon>Acanthomorphata</taxon>
        <taxon>Carangaria</taxon>
        <taxon>Pleuronectiformes</taxon>
        <taxon>Pleuronectoidei</taxon>
        <taxon>Soleidae</taxon>
        <taxon>Solea</taxon>
    </lineage>
</organism>
<evidence type="ECO:0000313" key="3">
    <source>
        <dbReference type="Proteomes" id="UP000693946"/>
    </source>
</evidence>
<dbReference type="EMBL" id="JAGKHQ010000004">
    <property type="protein sequence ID" value="KAG7518537.1"/>
    <property type="molecule type" value="Genomic_DNA"/>
</dbReference>
<keyword evidence="3" id="KW-1185">Reference proteome</keyword>
<proteinExistence type="predicted"/>
<evidence type="ECO:0000313" key="2">
    <source>
        <dbReference type="EMBL" id="KAG7518537.1"/>
    </source>
</evidence>
<sequence>MAFTVAMVTGLSFAVRPMIRYFTALSTIIARNGEIGYKDTDERRCEPLIQSSQSQTLSVGQEDPQRVTLHFLCKGPADSQLSKVCLTEGFGSCSTTGTSQSLKKEQQEEDGWSGIGGARSPPAAADTSTDSPAGDSEGNFHPSFPHSYEQRHHEETTSSDTRQKPDWAPAVRSPSIHSPQVWA</sequence>
<dbReference type="Proteomes" id="UP000693946">
    <property type="component" value="Linkage Group LG12"/>
</dbReference>
<gene>
    <name evidence="2" type="ORF">JOB18_036440</name>
</gene>
<dbReference type="AlphaFoldDB" id="A0AAV6SNQ6"/>
<feature type="region of interest" description="Disordered" evidence="1">
    <location>
        <begin position="93"/>
        <end position="183"/>
    </location>
</feature>
<evidence type="ECO:0000256" key="1">
    <source>
        <dbReference type="SAM" id="MobiDB-lite"/>
    </source>
</evidence>
<feature type="compositionally biased region" description="Basic and acidic residues" evidence="1">
    <location>
        <begin position="148"/>
        <end position="165"/>
    </location>
</feature>